<dbReference type="RefSeq" id="WP_124069099.1">
    <property type="nucleotide sequence ID" value="NZ_CBCRXF010000007.1"/>
</dbReference>
<accession>A0A3P5WQ51</accession>
<keyword evidence="1" id="KW-0812">Transmembrane</keyword>
<dbReference type="OrthoDB" id="2440524at2"/>
<evidence type="ECO:0000313" key="2">
    <source>
        <dbReference type="EMBL" id="VDC21661.1"/>
    </source>
</evidence>
<protein>
    <submittedName>
        <fullName evidence="2">Uncharacterized protein</fullName>
    </submittedName>
</protein>
<dbReference type="Proteomes" id="UP000270468">
    <property type="component" value="Unassembled WGS sequence"/>
</dbReference>
<keyword evidence="1" id="KW-1133">Transmembrane helix</keyword>
<name>A0A3P5WQ51_9BACL</name>
<organism evidence="2 3">
    <name type="scientific">Filibacter tadaridae</name>
    <dbReference type="NCBI Taxonomy" id="2483811"/>
    <lineage>
        <taxon>Bacteria</taxon>
        <taxon>Bacillati</taxon>
        <taxon>Bacillota</taxon>
        <taxon>Bacilli</taxon>
        <taxon>Bacillales</taxon>
        <taxon>Caryophanaceae</taxon>
        <taxon>Filibacter</taxon>
    </lineage>
</organism>
<dbReference type="EMBL" id="UXAV01000020">
    <property type="protein sequence ID" value="VDC21661.1"/>
    <property type="molecule type" value="Genomic_DNA"/>
</dbReference>
<feature type="transmembrane region" description="Helical" evidence="1">
    <location>
        <begin position="41"/>
        <end position="60"/>
    </location>
</feature>
<feature type="transmembrane region" description="Helical" evidence="1">
    <location>
        <begin position="16"/>
        <end position="35"/>
    </location>
</feature>
<sequence>MSDRFELSLKNKEVRVWLIIMVPTVIAQILIVQFTENPAGYITGLFPLISWTIFFIWRYFYKRKKKRIQSVS</sequence>
<evidence type="ECO:0000256" key="1">
    <source>
        <dbReference type="SAM" id="Phobius"/>
    </source>
</evidence>
<keyword evidence="1" id="KW-0472">Membrane</keyword>
<evidence type="ECO:0000313" key="3">
    <source>
        <dbReference type="Proteomes" id="UP000270468"/>
    </source>
</evidence>
<keyword evidence="3" id="KW-1185">Reference proteome</keyword>
<proteinExistence type="predicted"/>
<reference evidence="2 3" key="1">
    <citation type="submission" date="2018-11" db="EMBL/GenBank/DDBJ databases">
        <authorList>
            <person name="Criscuolo A."/>
        </authorList>
    </citation>
    <scope>NUCLEOTIDE SEQUENCE [LARGE SCALE GENOMIC DNA]</scope>
    <source>
        <strain evidence="2">ATB-66</strain>
    </source>
</reference>
<dbReference type="AlphaFoldDB" id="A0A3P5WQ51"/>
<gene>
    <name evidence="2" type="ORF">FILTAD_00665</name>
</gene>